<feature type="domain" description="Cytochrome b561" evidence="14">
    <location>
        <begin position="240"/>
        <end position="439"/>
    </location>
</feature>
<dbReference type="AlphaFoldDB" id="A0A9Q0GKI8"/>
<evidence type="ECO:0000256" key="1">
    <source>
        <dbReference type="ARBA" id="ARBA00001970"/>
    </source>
</evidence>
<evidence type="ECO:0000256" key="2">
    <source>
        <dbReference type="ARBA" id="ARBA00004141"/>
    </source>
</evidence>
<gene>
    <name evidence="15" type="ORF">Tsubulata_033546</name>
</gene>
<keyword evidence="5 13" id="KW-0812">Transmembrane</keyword>
<evidence type="ECO:0000313" key="16">
    <source>
        <dbReference type="Proteomes" id="UP001141552"/>
    </source>
</evidence>
<feature type="transmembrane region" description="Helical" evidence="13">
    <location>
        <begin position="418"/>
        <end position="440"/>
    </location>
</feature>
<feature type="transmembrane region" description="Helical" evidence="13">
    <location>
        <begin position="161"/>
        <end position="184"/>
    </location>
</feature>
<dbReference type="GO" id="GO:0046872">
    <property type="term" value="F:metal ion binding"/>
    <property type="evidence" value="ECO:0007669"/>
    <property type="project" value="UniProtKB-KW"/>
</dbReference>
<feature type="transmembrane region" description="Helical" evidence="13">
    <location>
        <begin position="60"/>
        <end position="77"/>
    </location>
</feature>
<reference evidence="15" key="2">
    <citation type="journal article" date="2023" name="Plants (Basel)">
        <title>Annotation of the Turnera subulata (Passifloraceae) Draft Genome Reveals the S-Locus Evolved after the Divergence of Turneroideae from Passifloroideae in a Stepwise Manner.</title>
        <authorList>
            <person name="Henning P.M."/>
            <person name="Roalson E.H."/>
            <person name="Mir W."/>
            <person name="McCubbin A.G."/>
            <person name="Shore J.S."/>
        </authorList>
    </citation>
    <scope>NUCLEOTIDE SEQUENCE</scope>
    <source>
        <strain evidence="15">F60SS</strain>
    </source>
</reference>
<feature type="transmembrane region" description="Helical" evidence="13">
    <location>
        <begin position="349"/>
        <end position="369"/>
    </location>
</feature>
<dbReference type="InterPro" id="IPR006593">
    <property type="entry name" value="Cyt_b561/ferric_Rdtase_TM"/>
</dbReference>
<evidence type="ECO:0000256" key="5">
    <source>
        <dbReference type="ARBA" id="ARBA00022692"/>
    </source>
</evidence>
<accession>A0A9Q0GKI8</accession>
<dbReference type="Pfam" id="PF03188">
    <property type="entry name" value="Cytochrom_B561"/>
    <property type="match status" value="2"/>
</dbReference>
<comment type="catalytic activity">
    <reaction evidence="12">
        <text>Fe(3+)(out) + L-ascorbate(in) = monodehydro-L-ascorbate radical(in) + Fe(2+)(out) + H(+)</text>
        <dbReference type="Rhea" id="RHEA:30403"/>
        <dbReference type="ChEBI" id="CHEBI:15378"/>
        <dbReference type="ChEBI" id="CHEBI:29033"/>
        <dbReference type="ChEBI" id="CHEBI:29034"/>
        <dbReference type="ChEBI" id="CHEBI:38290"/>
        <dbReference type="ChEBI" id="CHEBI:59513"/>
        <dbReference type="EC" id="7.2.1.3"/>
    </reaction>
</comment>
<feature type="transmembrane region" description="Helical" evidence="13">
    <location>
        <begin position="276"/>
        <end position="296"/>
    </location>
</feature>
<dbReference type="EMBL" id="JAKUCV010000400">
    <property type="protein sequence ID" value="KAJ4850224.1"/>
    <property type="molecule type" value="Genomic_DNA"/>
</dbReference>
<feature type="transmembrane region" description="Helical" evidence="13">
    <location>
        <begin position="381"/>
        <end position="403"/>
    </location>
</feature>
<name>A0A9Q0GKI8_9ROSI</name>
<feature type="domain" description="Cytochrome b561" evidence="14">
    <location>
        <begin position="21"/>
        <end position="221"/>
    </location>
</feature>
<evidence type="ECO:0000256" key="8">
    <source>
        <dbReference type="ARBA" id="ARBA00022989"/>
    </source>
</evidence>
<dbReference type="Proteomes" id="UP001141552">
    <property type="component" value="Unassembled WGS sequence"/>
</dbReference>
<dbReference type="PANTHER" id="PTHR10106">
    <property type="entry name" value="CYTOCHROME B561-RELATED"/>
    <property type="match status" value="1"/>
</dbReference>
<dbReference type="PROSITE" id="PS50939">
    <property type="entry name" value="CYTOCHROME_B561"/>
    <property type="match status" value="2"/>
</dbReference>
<comment type="caution">
    <text evidence="15">The sequence shown here is derived from an EMBL/GenBank/DDBJ whole genome shotgun (WGS) entry which is preliminary data.</text>
</comment>
<dbReference type="FunFam" id="1.20.120.1770:FF:000001">
    <property type="entry name" value="Cytochrome b reductase 1"/>
    <property type="match status" value="1"/>
</dbReference>
<comment type="cofactor">
    <cofactor evidence="1">
        <name>heme b</name>
        <dbReference type="ChEBI" id="CHEBI:60344"/>
    </cofactor>
</comment>
<evidence type="ECO:0000256" key="9">
    <source>
        <dbReference type="ARBA" id="ARBA00023004"/>
    </source>
</evidence>
<comment type="subcellular location">
    <subcellularLocation>
        <location evidence="2">Membrane</location>
        <topology evidence="2">Multi-pass membrane protein</topology>
    </subcellularLocation>
</comment>
<feature type="transmembrane region" description="Helical" evidence="13">
    <location>
        <begin position="237"/>
        <end position="256"/>
    </location>
</feature>
<evidence type="ECO:0000256" key="11">
    <source>
        <dbReference type="ARBA" id="ARBA00024225"/>
    </source>
</evidence>
<dbReference type="OrthoDB" id="907479at2759"/>
<dbReference type="FunFam" id="1.20.120.1770:FF:000005">
    <property type="entry name" value="Probable transmembrane ascorbate ferrireductase 3"/>
    <property type="match status" value="1"/>
</dbReference>
<keyword evidence="6" id="KW-0479">Metal-binding</keyword>
<proteinExistence type="predicted"/>
<dbReference type="EC" id="7.2.1.3" evidence="11"/>
<feature type="transmembrane region" description="Helical" evidence="13">
    <location>
        <begin position="204"/>
        <end position="225"/>
    </location>
</feature>
<evidence type="ECO:0000259" key="14">
    <source>
        <dbReference type="PROSITE" id="PS50939"/>
    </source>
</evidence>
<keyword evidence="3" id="KW-0813">Transport</keyword>
<dbReference type="GO" id="GO:0140571">
    <property type="term" value="F:transmembrane ascorbate ferrireductase activity"/>
    <property type="evidence" value="ECO:0007669"/>
    <property type="project" value="UniProtKB-EC"/>
</dbReference>
<feature type="transmembrane region" description="Helical" evidence="13">
    <location>
        <begin position="308"/>
        <end position="329"/>
    </location>
</feature>
<keyword evidence="16" id="KW-1185">Reference proteome</keyword>
<reference evidence="15" key="1">
    <citation type="submission" date="2022-02" db="EMBL/GenBank/DDBJ databases">
        <authorList>
            <person name="Henning P.M."/>
            <person name="McCubbin A.G."/>
            <person name="Shore J.S."/>
        </authorList>
    </citation>
    <scope>NUCLEOTIDE SEQUENCE</scope>
    <source>
        <strain evidence="15">F60SS</strain>
        <tissue evidence="15">Leaves</tissue>
    </source>
</reference>
<dbReference type="InterPro" id="IPR043205">
    <property type="entry name" value="CYB561/CYBRD1-like"/>
</dbReference>
<evidence type="ECO:0000256" key="10">
    <source>
        <dbReference type="ARBA" id="ARBA00023136"/>
    </source>
</evidence>
<dbReference type="PANTHER" id="PTHR10106:SF15">
    <property type="entry name" value="TRANSMEMBRANE ASCORBATE FERRIREDUCTASE 3-RELATED"/>
    <property type="match status" value="1"/>
</dbReference>
<dbReference type="Gene3D" id="1.20.120.1770">
    <property type="match status" value="2"/>
</dbReference>
<evidence type="ECO:0000256" key="12">
    <source>
        <dbReference type="ARBA" id="ARBA00051575"/>
    </source>
</evidence>
<feature type="transmembrane region" description="Helical" evidence="13">
    <location>
        <begin position="89"/>
        <end position="112"/>
    </location>
</feature>
<feature type="transmembrane region" description="Helical" evidence="13">
    <location>
        <begin position="124"/>
        <end position="149"/>
    </location>
</feature>
<sequence length="445" mass="49993">MADYTIDRAVYRQSASRLTIIAHLFGILAFILMLVWLLHFREGIEYDSDNLYRVFNVHPFLMFCGFIFLAGEAMMAYKTVPSQRAVQKFVHMILHLIALCLGIVGICAVFKFHDMVNAEDVYSLHSWIGLGTFCLFGLQFLGGFFTFMVSSSSQVTRARMLPWHVCGGRALLYMAICAALTGLMEKSTYLRLEQHRHEARLINFTGLAILLFGIFVDLSVALARYKSRSYQVSATPVTLVAHLLVIAVTTLILVWLLHFRGGFAFKSSNKEKILNIHTFLMAVGFILFAGEAMMAYKSIPGSRQAQKASHLTFHMIALVAGVLGVYAAFKFKHEINDPDMNTLHCWLGIITICLFVVQWMLGFFSFVFPRAELSTRGTYRPWHVFGGMVIFFMAICTAEMGLLERYNFLGLGNNQEGLIVNFTGLLLVLFAIGVGLSGVLPRGFK</sequence>
<keyword evidence="4" id="KW-0349">Heme</keyword>
<protein>
    <recommendedName>
        <fullName evidence="11">ascorbate ferrireductase (transmembrane)</fullName>
        <ecNumber evidence="11">7.2.1.3</ecNumber>
    </recommendedName>
</protein>
<evidence type="ECO:0000256" key="6">
    <source>
        <dbReference type="ARBA" id="ARBA00022723"/>
    </source>
</evidence>
<dbReference type="SMART" id="SM00665">
    <property type="entry name" value="B561"/>
    <property type="match status" value="2"/>
</dbReference>
<keyword evidence="10 13" id="KW-0472">Membrane</keyword>
<dbReference type="CDD" id="cd08766">
    <property type="entry name" value="Cyt_b561_ACYB-1_like"/>
    <property type="match status" value="2"/>
</dbReference>
<keyword evidence="7" id="KW-0249">Electron transport</keyword>
<evidence type="ECO:0000256" key="4">
    <source>
        <dbReference type="ARBA" id="ARBA00022617"/>
    </source>
</evidence>
<evidence type="ECO:0000256" key="13">
    <source>
        <dbReference type="SAM" id="Phobius"/>
    </source>
</evidence>
<keyword evidence="9" id="KW-0408">Iron</keyword>
<evidence type="ECO:0000256" key="7">
    <source>
        <dbReference type="ARBA" id="ARBA00022982"/>
    </source>
</evidence>
<evidence type="ECO:0000313" key="15">
    <source>
        <dbReference type="EMBL" id="KAJ4850224.1"/>
    </source>
</evidence>
<feature type="transmembrane region" description="Helical" evidence="13">
    <location>
        <begin position="20"/>
        <end position="40"/>
    </location>
</feature>
<evidence type="ECO:0000256" key="3">
    <source>
        <dbReference type="ARBA" id="ARBA00022448"/>
    </source>
</evidence>
<dbReference type="GO" id="GO:0016020">
    <property type="term" value="C:membrane"/>
    <property type="evidence" value="ECO:0007669"/>
    <property type="project" value="UniProtKB-SubCell"/>
</dbReference>
<keyword evidence="8 13" id="KW-1133">Transmembrane helix</keyword>
<organism evidence="15 16">
    <name type="scientific">Turnera subulata</name>
    <dbReference type="NCBI Taxonomy" id="218843"/>
    <lineage>
        <taxon>Eukaryota</taxon>
        <taxon>Viridiplantae</taxon>
        <taxon>Streptophyta</taxon>
        <taxon>Embryophyta</taxon>
        <taxon>Tracheophyta</taxon>
        <taxon>Spermatophyta</taxon>
        <taxon>Magnoliopsida</taxon>
        <taxon>eudicotyledons</taxon>
        <taxon>Gunneridae</taxon>
        <taxon>Pentapetalae</taxon>
        <taxon>rosids</taxon>
        <taxon>fabids</taxon>
        <taxon>Malpighiales</taxon>
        <taxon>Passifloraceae</taxon>
        <taxon>Turnera</taxon>
    </lineage>
</organism>